<feature type="transmembrane region" description="Helical" evidence="1">
    <location>
        <begin position="31"/>
        <end position="51"/>
    </location>
</feature>
<evidence type="ECO:0000256" key="1">
    <source>
        <dbReference type="SAM" id="Phobius"/>
    </source>
</evidence>
<reference evidence="3" key="1">
    <citation type="journal article" date="2019" name="Int. J. Syst. Evol. Microbiol.">
        <title>The Global Catalogue of Microorganisms (GCM) 10K type strain sequencing project: providing services to taxonomists for standard genome sequencing and annotation.</title>
        <authorList>
            <consortium name="The Broad Institute Genomics Platform"/>
            <consortium name="The Broad Institute Genome Sequencing Center for Infectious Disease"/>
            <person name="Wu L."/>
            <person name="Ma J."/>
        </authorList>
    </citation>
    <scope>NUCLEOTIDE SEQUENCE [LARGE SCALE GENOMIC DNA]</scope>
    <source>
        <strain evidence="3">KCTC 52438</strain>
    </source>
</reference>
<evidence type="ECO:0000313" key="2">
    <source>
        <dbReference type="EMBL" id="MFC3149794.1"/>
    </source>
</evidence>
<sequence length="219" mass="25014">MSDRNTQASPTSSAVCVEEVTPWNGKLENRFVFLTLCLMFSLAVILLHWLYPSKNTERVKIPNEIRQQLTSLSNAAEEILLLKELEGTQPSLQSLQDMGIAPFSQIQLASMAELEWFQKPNCFIGFGQLNKDDNQFPEKYFQLQLSFKQSPANLTSATHGHDHNQASSTEQSVQPYYTSWRFLESTEFKSVFENTANSECHSQSDAEPWHVFSLMTEQH</sequence>
<keyword evidence="3" id="KW-1185">Reference proteome</keyword>
<evidence type="ECO:0000313" key="3">
    <source>
        <dbReference type="Proteomes" id="UP001595476"/>
    </source>
</evidence>
<organism evidence="2 3">
    <name type="scientific">Litoribrevibacter euphylliae</name>
    <dbReference type="NCBI Taxonomy" id="1834034"/>
    <lineage>
        <taxon>Bacteria</taxon>
        <taxon>Pseudomonadati</taxon>
        <taxon>Pseudomonadota</taxon>
        <taxon>Gammaproteobacteria</taxon>
        <taxon>Oceanospirillales</taxon>
        <taxon>Oceanospirillaceae</taxon>
        <taxon>Litoribrevibacter</taxon>
    </lineage>
</organism>
<keyword evidence="1" id="KW-1133">Transmembrane helix</keyword>
<protein>
    <submittedName>
        <fullName evidence="2">Uncharacterized protein</fullName>
    </submittedName>
</protein>
<gene>
    <name evidence="2" type="ORF">ACFOEK_02005</name>
</gene>
<keyword evidence="1" id="KW-0812">Transmembrane</keyword>
<accession>A0ABV7H799</accession>
<dbReference type="Proteomes" id="UP001595476">
    <property type="component" value="Unassembled WGS sequence"/>
</dbReference>
<dbReference type="EMBL" id="JBHRSZ010000002">
    <property type="protein sequence ID" value="MFC3149794.1"/>
    <property type="molecule type" value="Genomic_DNA"/>
</dbReference>
<proteinExistence type="predicted"/>
<dbReference type="RefSeq" id="WP_386715408.1">
    <property type="nucleotide sequence ID" value="NZ_JBHRSZ010000002.1"/>
</dbReference>
<keyword evidence="1" id="KW-0472">Membrane</keyword>
<comment type="caution">
    <text evidence="2">The sequence shown here is derived from an EMBL/GenBank/DDBJ whole genome shotgun (WGS) entry which is preliminary data.</text>
</comment>
<name>A0ABV7H799_9GAMM</name>